<name>A0AAN5KSU3_LEGPN</name>
<evidence type="ECO:0000313" key="1">
    <source>
        <dbReference type="EMBL" id="HAT1597242.1"/>
    </source>
</evidence>
<reference evidence="1" key="2">
    <citation type="submission" date="2020-11" db="EMBL/GenBank/DDBJ databases">
        <authorList>
            <consortium name="NCBI Pathogen Detection Project"/>
        </authorList>
    </citation>
    <scope>NUCLEOTIDE SEQUENCE</scope>
    <source>
        <strain evidence="1">D3612</strain>
    </source>
</reference>
<organism evidence="1 2">
    <name type="scientific">Legionella pneumophila</name>
    <dbReference type="NCBI Taxonomy" id="446"/>
    <lineage>
        <taxon>Bacteria</taxon>
        <taxon>Pseudomonadati</taxon>
        <taxon>Pseudomonadota</taxon>
        <taxon>Gammaproteobacteria</taxon>
        <taxon>Legionellales</taxon>
        <taxon>Legionellaceae</taxon>
        <taxon>Legionella</taxon>
    </lineage>
</organism>
<protein>
    <submittedName>
        <fullName evidence="1">Uncharacterized protein</fullName>
    </submittedName>
</protein>
<sequence>MGHSEVTCNNSSQQYCMKNKDSIPQMLFDKEGKDPLYTAIRSEQDPWHAEAKAYWQHLYNQHSKFLDDNYSEEIRNDCISRLWELTLINFIAKQEPKGLKRLNHRSKKKKSPDFCFEINGQRFYLEADAPGAGKAEKLKAEFENFKARETPIVPYKERLCSAINIKGDINYHGGKTPGYKDHIGDDAGLIIAVSLAKIPFFNQPIDYRVDLSCILGLSSMKIPIVQNENNERFMGSPYYDHEPEFAKSHSKSPIKTNYFTDDAYSHISAILISHTGWVFFPDIDQDKYDVPLHWETSRNDYVLVHNPFAKTPLPPQLFPVYREILTQE</sequence>
<dbReference type="Proteomes" id="UP000861567">
    <property type="component" value="Unassembled WGS sequence"/>
</dbReference>
<gene>
    <name evidence="1" type="ORF">I8Y58_002482</name>
</gene>
<dbReference type="AlphaFoldDB" id="A0AAN5KSU3"/>
<accession>A0AAN5KSU3</accession>
<comment type="caution">
    <text evidence="1">The sequence shown here is derived from an EMBL/GenBank/DDBJ whole genome shotgun (WGS) entry which is preliminary data.</text>
</comment>
<dbReference type="EMBL" id="DACSEI010000030">
    <property type="protein sequence ID" value="HAT1597242.1"/>
    <property type="molecule type" value="Genomic_DNA"/>
</dbReference>
<proteinExistence type="predicted"/>
<reference evidence="1" key="1">
    <citation type="journal article" date="2018" name="Genome Biol.">
        <title>SKESA: strategic k-mer extension for scrupulous assemblies.</title>
        <authorList>
            <person name="Souvorov A."/>
            <person name="Agarwala R."/>
            <person name="Lipman D.J."/>
        </authorList>
    </citation>
    <scope>NUCLEOTIDE SEQUENCE</scope>
    <source>
        <strain evidence="1">D3612</strain>
    </source>
</reference>
<evidence type="ECO:0000313" key="2">
    <source>
        <dbReference type="Proteomes" id="UP000861567"/>
    </source>
</evidence>